<evidence type="ECO:0000256" key="3">
    <source>
        <dbReference type="SAM" id="MobiDB-lite"/>
    </source>
</evidence>
<organism evidence="5 6">
    <name type="scientific">Nocardiopsis akebiae</name>
    <dbReference type="NCBI Taxonomy" id="2831968"/>
    <lineage>
        <taxon>Bacteria</taxon>
        <taxon>Bacillati</taxon>
        <taxon>Actinomycetota</taxon>
        <taxon>Actinomycetes</taxon>
        <taxon>Streptosporangiales</taxon>
        <taxon>Nocardiopsidaceae</taxon>
        <taxon>Nocardiopsis</taxon>
    </lineage>
</organism>
<sequence length="164" mass="17986">MSTDHERPPPLPRPVTGVYVRHVKQTACPGSFAMVWVDAEPLPEEASGDFAFVDDLPPTCRYTGEPLPREFAEAFAEGAREAWREREEDLPAFAARMVLRDAVWHWTDSNVRSFQVAGRLAAREVLSCAAEGREPRAVGHSARRDRPSPPTPGTPPPSGTAPSS</sequence>
<dbReference type="Proteomes" id="UP000678016">
    <property type="component" value="Chromosome"/>
</dbReference>
<evidence type="ECO:0000256" key="2">
    <source>
        <dbReference type="ARBA" id="ARBA00023134"/>
    </source>
</evidence>
<dbReference type="Pfam" id="PF03764">
    <property type="entry name" value="EFG_IV"/>
    <property type="match status" value="1"/>
</dbReference>
<gene>
    <name evidence="5" type="ORF">KGD83_12500</name>
</gene>
<proteinExistence type="predicted"/>
<evidence type="ECO:0000259" key="4">
    <source>
        <dbReference type="SMART" id="SM00889"/>
    </source>
</evidence>
<feature type="compositionally biased region" description="Pro residues" evidence="3">
    <location>
        <begin position="148"/>
        <end position="164"/>
    </location>
</feature>
<keyword evidence="6" id="KW-1185">Reference proteome</keyword>
<dbReference type="InterPro" id="IPR020568">
    <property type="entry name" value="Ribosomal_Su5_D2-typ_SF"/>
</dbReference>
<dbReference type="SUPFAM" id="SSF54211">
    <property type="entry name" value="Ribosomal protein S5 domain 2-like"/>
    <property type="match status" value="1"/>
</dbReference>
<protein>
    <recommendedName>
        <fullName evidence="4">Translation elongation factor EFG/EF2 domain-containing protein</fullName>
    </recommendedName>
</protein>
<feature type="compositionally biased region" description="Basic and acidic residues" evidence="3">
    <location>
        <begin position="131"/>
        <end position="147"/>
    </location>
</feature>
<keyword evidence="2" id="KW-0342">GTP-binding</keyword>
<evidence type="ECO:0000313" key="6">
    <source>
        <dbReference type="Proteomes" id="UP000678016"/>
    </source>
</evidence>
<feature type="domain" description="Translation elongation factor EFG/EF2" evidence="4">
    <location>
        <begin position="7"/>
        <end position="130"/>
    </location>
</feature>
<evidence type="ECO:0000256" key="1">
    <source>
        <dbReference type="ARBA" id="ARBA00022741"/>
    </source>
</evidence>
<evidence type="ECO:0000313" key="5">
    <source>
        <dbReference type="EMBL" id="QUX31229.1"/>
    </source>
</evidence>
<dbReference type="EMBL" id="CP074132">
    <property type="protein sequence ID" value="QUX31229.1"/>
    <property type="molecule type" value="Genomic_DNA"/>
</dbReference>
<keyword evidence="1" id="KW-0547">Nucleotide-binding</keyword>
<dbReference type="InterPro" id="IPR005517">
    <property type="entry name" value="Transl_elong_EFG/EF2_IV"/>
</dbReference>
<dbReference type="Gene3D" id="3.30.230.10">
    <property type="match status" value="1"/>
</dbReference>
<accession>A0ABX8CCC4</accession>
<feature type="region of interest" description="Disordered" evidence="3">
    <location>
        <begin position="130"/>
        <end position="164"/>
    </location>
</feature>
<dbReference type="RefSeq" id="WP_212643922.1">
    <property type="nucleotide sequence ID" value="NZ_CP074132.1"/>
</dbReference>
<reference evidence="6" key="1">
    <citation type="submission" date="2021-05" db="EMBL/GenBank/DDBJ databases">
        <title>Direct Submission.</title>
        <authorList>
            <person name="Li K."/>
            <person name="Gao J."/>
        </authorList>
    </citation>
    <scope>NUCLEOTIDE SEQUENCE [LARGE SCALE GENOMIC DNA]</scope>
    <source>
        <strain evidence="6">HDS12</strain>
    </source>
</reference>
<dbReference type="SMART" id="SM00889">
    <property type="entry name" value="EFG_IV"/>
    <property type="match status" value="1"/>
</dbReference>
<name>A0ABX8CCC4_9ACTN</name>
<dbReference type="InterPro" id="IPR014721">
    <property type="entry name" value="Ribsml_uS5_D2-typ_fold_subgr"/>
</dbReference>